<dbReference type="Pfam" id="PF20002">
    <property type="entry name" value="fvmX3-analog"/>
    <property type="match status" value="1"/>
</dbReference>
<dbReference type="KEGG" id="tsph:KIH39_07135"/>
<reference evidence="3" key="1">
    <citation type="submission" date="2021-05" db="EMBL/GenBank/DDBJ databases">
        <title>Complete genome sequence of the cellulolytic planctomycete Telmatocola sphagniphila SP2T and characterization of the first cellulase from planctomycetes.</title>
        <authorList>
            <person name="Rakitin A.L."/>
            <person name="Beletsky A.V."/>
            <person name="Naumoff D.G."/>
            <person name="Kulichevskaya I.S."/>
            <person name="Mardanov A.V."/>
            <person name="Ravin N.V."/>
            <person name="Dedysh S.N."/>
        </authorList>
    </citation>
    <scope>NUCLEOTIDE SEQUENCE</scope>
    <source>
        <strain evidence="3">SP2T</strain>
    </source>
</reference>
<dbReference type="AlphaFoldDB" id="A0A8E6B7R2"/>
<accession>A0A8E6B7R2</accession>
<protein>
    <recommendedName>
        <fullName evidence="2">FtsH ternary system domain-containing protein</fullName>
    </recommendedName>
</protein>
<feature type="compositionally biased region" description="Low complexity" evidence="1">
    <location>
        <begin position="65"/>
        <end position="83"/>
    </location>
</feature>
<sequence>MAELTIELRRDPSSGKHDILIHLKSDEDALPHEHEQMHREMVEKIIGKGKVGKVIVQRETEKISGDNPSHSQPSSSEPQGQTG</sequence>
<name>A0A8E6B7R2_9BACT</name>
<organism evidence="3 4">
    <name type="scientific">Telmatocola sphagniphila</name>
    <dbReference type="NCBI Taxonomy" id="1123043"/>
    <lineage>
        <taxon>Bacteria</taxon>
        <taxon>Pseudomonadati</taxon>
        <taxon>Planctomycetota</taxon>
        <taxon>Planctomycetia</taxon>
        <taxon>Gemmatales</taxon>
        <taxon>Gemmataceae</taxon>
    </lineage>
</organism>
<evidence type="ECO:0000313" key="3">
    <source>
        <dbReference type="EMBL" id="QVL33675.1"/>
    </source>
</evidence>
<evidence type="ECO:0000259" key="2">
    <source>
        <dbReference type="Pfam" id="PF20002"/>
    </source>
</evidence>
<keyword evidence="4" id="KW-1185">Reference proteome</keyword>
<evidence type="ECO:0000256" key="1">
    <source>
        <dbReference type="SAM" id="MobiDB-lite"/>
    </source>
</evidence>
<dbReference type="EMBL" id="CP074694">
    <property type="protein sequence ID" value="QVL33675.1"/>
    <property type="molecule type" value="Genomic_DNA"/>
</dbReference>
<proteinExistence type="predicted"/>
<dbReference type="Proteomes" id="UP000676194">
    <property type="component" value="Chromosome"/>
</dbReference>
<feature type="domain" description="FtsH ternary system" evidence="2">
    <location>
        <begin position="1"/>
        <end position="74"/>
    </location>
</feature>
<evidence type="ECO:0000313" key="4">
    <source>
        <dbReference type="Proteomes" id="UP000676194"/>
    </source>
</evidence>
<feature type="region of interest" description="Disordered" evidence="1">
    <location>
        <begin position="57"/>
        <end position="83"/>
    </location>
</feature>
<dbReference type="RefSeq" id="WP_213498605.1">
    <property type="nucleotide sequence ID" value="NZ_CP074694.1"/>
</dbReference>
<dbReference type="InterPro" id="IPR045483">
    <property type="entry name" value="fvmX3-analog"/>
</dbReference>
<gene>
    <name evidence="3" type="ORF">KIH39_07135</name>
</gene>